<accession>A0ABS5C6Q0</accession>
<proteinExistence type="predicted"/>
<protein>
    <submittedName>
        <fullName evidence="1">SMI1/KNR4 family protein</fullName>
    </submittedName>
</protein>
<reference evidence="1 2" key="1">
    <citation type="submission" date="2021-04" db="EMBL/GenBank/DDBJ databases">
        <authorList>
            <person name="Ivanova A."/>
        </authorList>
    </citation>
    <scope>NUCLEOTIDE SEQUENCE [LARGE SCALE GENOMIC DNA]</scope>
    <source>
        <strain evidence="1 2">G18</strain>
    </source>
</reference>
<comment type="caution">
    <text evidence="1">The sequence shown here is derived from an EMBL/GenBank/DDBJ whole genome shotgun (WGS) entry which is preliminary data.</text>
</comment>
<dbReference type="EMBL" id="JAGKQQ010000002">
    <property type="protein sequence ID" value="MBP3960793.1"/>
    <property type="molecule type" value="Genomic_DNA"/>
</dbReference>
<gene>
    <name evidence="1" type="ORF">J8F10_36695</name>
</gene>
<evidence type="ECO:0000313" key="2">
    <source>
        <dbReference type="Proteomes" id="UP000676565"/>
    </source>
</evidence>
<sequence length="466" mass="51086">MTQLPANLIDQIECLGGRPAATGHPLLDAVWPDGWRYRLGPEFSPYKLTLGRATPGPTAEDGLRPYPDAICFGRDDDDEILLLLLPDGTAFALDTFPERATLAESPAALLAKLELDVAASSVAVPRREGRFYRTFNGSVVFALENQDAVLVLSEPDGVEKSGLPAGTVYELASWDGVFEWPGLPTDEENFLRSNAMSLKEELEFALPPAAPTALPDVPPTYPGETLSATIFEQVYRLGGALPPPPTEIARTDWNGVPVPEPLRRFLFDTQWTAGRVFADEGSCFRVWSYQPAVMDFGKEPYAFFRDHPDAIVIGIADGGNYALVTLASAPDPTDPPVYRLDHDEYQAPPSGPVPLSQFLARLGPDLRAEKLRRAPELDQPSPFGHPPELGRLFRTRNGSIVYVRAVDSTCGEVVILIGGHDFPRDLPGQYPGQAYRVNRNGLYEGPCIWDFRLRLSLVELLPAPPV</sequence>
<keyword evidence="2" id="KW-1185">Reference proteome</keyword>
<evidence type="ECO:0000313" key="1">
    <source>
        <dbReference type="EMBL" id="MBP3960793.1"/>
    </source>
</evidence>
<dbReference type="Proteomes" id="UP000676565">
    <property type="component" value="Unassembled WGS sequence"/>
</dbReference>
<name>A0ABS5C6Q0_9BACT</name>
<organism evidence="1 2">
    <name type="scientific">Gemmata palustris</name>
    <dbReference type="NCBI Taxonomy" id="2822762"/>
    <lineage>
        <taxon>Bacteria</taxon>
        <taxon>Pseudomonadati</taxon>
        <taxon>Planctomycetota</taxon>
        <taxon>Planctomycetia</taxon>
        <taxon>Gemmatales</taxon>
        <taxon>Gemmataceae</taxon>
        <taxon>Gemmata</taxon>
    </lineage>
</organism>
<dbReference type="RefSeq" id="WP_210663179.1">
    <property type="nucleotide sequence ID" value="NZ_JAGKQQ010000002.1"/>
</dbReference>